<name>A0ABV8WY60_9BACI</name>
<gene>
    <name evidence="2" type="ORF">ACFOY7_14230</name>
</gene>
<keyword evidence="1" id="KW-0812">Transmembrane</keyword>
<reference evidence="3" key="1">
    <citation type="journal article" date="2019" name="Int. J. Syst. Evol. Microbiol.">
        <title>The Global Catalogue of Microorganisms (GCM) 10K type strain sequencing project: providing services to taxonomists for standard genome sequencing and annotation.</title>
        <authorList>
            <consortium name="The Broad Institute Genomics Platform"/>
            <consortium name="The Broad Institute Genome Sequencing Center for Infectious Disease"/>
            <person name="Wu L."/>
            <person name="Ma J."/>
        </authorList>
    </citation>
    <scope>NUCLEOTIDE SEQUENCE [LARGE SCALE GENOMIC DNA]</scope>
    <source>
        <strain evidence="3">CCUG 37865</strain>
    </source>
</reference>
<organism evidence="2 3">
    <name type="scientific">Gracilibacillus xinjiangensis</name>
    <dbReference type="NCBI Taxonomy" id="1193282"/>
    <lineage>
        <taxon>Bacteria</taxon>
        <taxon>Bacillati</taxon>
        <taxon>Bacillota</taxon>
        <taxon>Bacilli</taxon>
        <taxon>Bacillales</taxon>
        <taxon>Bacillaceae</taxon>
        <taxon>Gracilibacillus</taxon>
    </lineage>
</organism>
<dbReference type="RefSeq" id="WP_390252761.1">
    <property type="nucleotide sequence ID" value="NZ_JBHSDT010000008.1"/>
</dbReference>
<evidence type="ECO:0000313" key="3">
    <source>
        <dbReference type="Proteomes" id="UP001595882"/>
    </source>
</evidence>
<keyword evidence="1" id="KW-0472">Membrane</keyword>
<dbReference type="Proteomes" id="UP001595882">
    <property type="component" value="Unassembled WGS sequence"/>
</dbReference>
<feature type="transmembrane region" description="Helical" evidence="1">
    <location>
        <begin position="15"/>
        <end position="32"/>
    </location>
</feature>
<keyword evidence="1" id="KW-1133">Transmembrane helix</keyword>
<sequence length="126" mass="15155">MRKSYRQYNKKEEGYIFPYLLLIITLLMLFLMNEIRLYEVNQQTVLSHAEQYRLKSLYRLASNQFELEEKRPDRTLYSFPDGEVEITYQNSTDNEANYIVGITTLEGSYQQKIIQKPIERNEEIIE</sequence>
<evidence type="ECO:0008006" key="4">
    <source>
        <dbReference type="Google" id="ProtNLM"/>
    </source>
</evidence>
<protein>
    <recommendedName>
        <fullName evidence="4">Competence protein ComG</fullName>
    </recommendedName>
</protein>
<accession>A0ABV8WY60</accession>
<evidence type="ECO:0000256" key="1">
    <source>
        <dbReference type="SAM" id="Phobius"/>
    </source>
</evidence>
<proteinExistence type="predicted"/>
<comment type="caution">
    <text evidence="2">The sequence shown here is derived from an EMBL/GenBank/DDBJ whole genome shotgun (WGS) entry which is preliminary data.</text>
</comment>
<keyword evidence="3" id="KW-1185">Reference proteome</keyword>
<dbReference type="EMBL" id="JBHSDT010000008">
    <property type="protein sequence ID" value="MFC4404222.1"/>
    <property type="molecule type" value="Genomic_DNA"/>
</dbReference>
<evidence type="ECO:0000313" key="2">
    <source>
        <dbReference type="EMBL" id="MFC4404222.1"/>
    </source>
</evidence>